<evidence type="ECO:0000313" key="1">
    <source>
        <dbReference type="EMBL" id="QKE29410.1"/>
    </source>
</evidence>
<dbReference type="RefSeq" id="WP_172127092.1">
    <property type="nucleotide sequence ID" value="NZ_CP042652.1"/>
</dbReference>
<reference evidence="1 2" key="1">
    <citation type="submission" date="2019-08" db="EMBL/GenBank/DDBJ databases">
        <title>Complete genome sequence of Arcobacter acticola.</title>
        <authorList>
            <person name="Miller W."/>
        </authorList>
    </citation>
    <scope>NUCLEOTIDE SEQUENCE [LARGE SCALE GENOMIC DNA]</scope>
    <source>
        <strain evidence="1 2">KCTC 52212</strain>
    </source>
</reference>
<proteinExistence type="predicted"/>
<keyword evidence="2" id="KW-1185">Reference proteome</keyword>
<dbReference type="EMBL" id="CP042652">
    <property type="protein sequence ID" value="QKE29410.1"/>
    <property type="molecule type" value="Genomic_DNA"/>
</dbReference>
<dbReference type="AlphaFoldDB" id="A0A6M8EFN6"/>
<gene>
    <name evidence="1" type="ORF">AACT_2289</name>
</gene>
<name>A0A6M8EFN6_9BACT</name>
<dbReference type="Proteomes" id="UP000503483">
    <property type="component" value="Chromosome"/>
</dbReference>
<sequence length="211" mass="24353">MNNWIVNWCQEKVSSNDNVESIEIIDDNHVEIRCQNSEVYNVAVISESYITMDLIEKVIKDNTQFLFNIKKEPLIEGEVLAYAEVKRFGIGGFGDIMRAINNENLTEYQNPETKFIMEGLKQHTNVYSIIRLDNRRYKVIKIGFKEDTILALNNYDLTAEKVREAKSKYRTFDVILASNPNARISSIANDVAKELGLKILTWRQLLGRLNS</sequence>
<accession>A0A6M8EFN6</accession>
<evidence type="ECO:0000313" key="2">
    <source>
        <dbReference type="Proteomes" id="UP000503483"/>
    </source>
</evidence>
<organism evidence="1 2">
    <name type="scientific">Arcobacter acticola</name>
    <dbReference type="NCBI Taxonomy" id="1849015"/>
    <lineage>
        <taxon>Bacteria</taxon>
        <taxon>Pseudomonadati</taxon>
        <taxon>Campylobacterota</taxon>
        <taxon>Epsilonproteobacteria</taxon>
        <taxon>Campylobacterales</taxon>
        <taxon>Arcobacteraceae</taxon>
        <taxon>Arcobacter</taxon>
    </lineage>
</organism>
<protein>
    <submittedName>
        <fullName evidence="1">Uncharacterized protein</fullName>
    </submittedName>
</protein>
<dbReference type="KEGG" id="paco:AACT_2289"/>